<dbReference type="Proteomes" id="UP000009168">
    <property type="component" value="Unassembled WGS sequence"/>
</dbReference>
<reference evidence="3" key="1">
    <citation type="journal article" date="2006" name="PLoS Biol.">
        <title>Macronuclear genome sequence of the ciliate Tetrahymena thermophila, a model eukaryote.</title>
        <authorList>
            <person name="Eisen J.A."/>
            <person name="Coyne R.S."/>
            <person name="Wu M."/>
            <person name="Wu D."/>
            <person name="Thiagarajan M."/>
            <person name="Wortman J.R."/>
            <person name="Badger J.H."/>
            <person name="Ren Q."/>
            <person name="Amedeo P."/>
            <person name="Jones K.M."/>
            <person name="Tallon L.J."/>
            <person name="Delcher A.L."/>
            <person name="Salzberg S.L."/>
            <person name="Silva J.C."/>
            <person name="Haas B.J."/>
            <person name="Majoros W.H."/>
            <person name="Farzad M."/>
            <person name="Carlton J.M."/>
            <person name="Smith R.K. Jr."/>
            <person name="Garg J."/>
            <person name="Pearlman R.E."/>
            <person name="Karrer K.M."/>
            <person name="Sun L."/>
            <person name="Manning G."/>
            <person name="Elde N.C."/>
            <person name="Turkewitz A.P."/>
            <person name="Asai D.J."/>
            <person name="Wilkes D.E."/>
            <person name="Wang Y."/>
            <person name="Cai H."/>
            <person name="Collins K."/>
            <person name="Stewart B.A."/>
            <person name="Lee S.R."/>
            <person name="Wilamowska K."/>
            <person name="Weinberg Z."/>
            <person name="Ruzzo W.L."/>
            <person name="Wloga D."/>
            <person name="Gaertig J."/>
            <person name="Frankel J."/>
            <person name="Tsao C.-C."/>
            <person name="Gorovsky M.A."/>
            <person name="Keeling P.J."/>
            <person name="Waller R.F."/>
            <person name="Patron N.J."/>
            <person name="Cherry J.M."/>
            <person name="Stover N.A."/>
            <person name="Krieger C.J."/>
            <person name="del Toro C."/>
            <person name="Ryder H.F."/>
            <person name="Williamson S.C."/>
            <person name="Barbeau R.A."/>
            <person name="Hamilton E.P."/>
            <person name="Orias E."/>
        </authorList>
    </citation>
    <scope>NUCLEOTIDE SEQUENCE [LARGE SCALE GENOMIC DNA]</scope>
    <source>
        <strain evidence="3">SB210</strain>
    </source>
</reference>
<proteinExistence type="predicted"/>
<dbReference type="InParanoid" id="W7XFR1"/>
<keyword evidence="3" id="KW-1185">Reference proteome</keyword>
<name>W7XFR1_TETTS</name>
<dbReference type="AlphaFoldDB" id="W7XFR1"/>
<protein>
    <submittedName>
        <fullName evidence="2">Uncharacterized protein</fullName>
    </submittedName>
</protein>
<gene>
    <name evidence="2" type="ORF">TTHERM_000707513</name>
</gene>
<dbReference type="GeneID" id="24440313"/>
<organism evidence="2 3">
    <name type="scientific">Tetrahymena thermophila (strain SB210)</name>
    <dbReference type="NCBI Taxonomy" id="312017"/>
    <lineage>
        <taxon>Eukaryota</taxon>
        <taxon>Sar</taxon>
        <taxon>Alveolata</taxon>
        <taxon>Ciliophora</taxon>
        <taxon>Intramacronucleata</taxon>
        <taxon>Oligohymenophorea</taxon>
        <taxon>Hymenostomatida</taxon>
        <taxon>Tetrahymenina</taxon>
        <taxon>Tetrahymenidae</taxon>
        <taxon>Tetrahymena</taxon>
    </lineage>
</organism>
<evidence type="ECO:0000313" key="2">
    <source>
        <dbReference type="EMBL" id="EWS75698.1"/>
    </source>
</evidence>
<accession>W7XFR1</accession>
<evidence type="ECO:0000313" key="3">
    <source>
        <dbReference type="Proteomes" id="UP000009168"/>
    </source>
</evidence>
<dbReference type="EMBL" id="GG662794">
    <property type="protein sequence ID" value="EWS75698.1"/>
    <property type="molecule type" value="Genomic_DNA"/>
</dbReference>
<dbReference type="RefSeq" id="XP_012651771.1">
    <property type="nucleotide sequence ID" value="XM_012796317.1"/>
</dbReference>
<feature type="coiled-coil region" evidence="1">
    <location>
        <begin position="55"/>
        <end position="83"/>
    </location>
</feature>
<dbReference type="KEGG" id="tet:TTHERM_000707513"/>
<evidence type="ECO:0000256" key="1">
    <source>
        <dbReference type="SAM" id="Coils"/>
    </source>
</evidence>
<sequence>MKNASKKYQKVQKILIFNWKNNQKIIKNNNKYLMKKLMLVQYDIFIRFSRQIIGLKSAKQLEKKKKQKNIQQEENETKSKQKMHKEFKNYDLIENNQLEVFQLTIHLQQSQWHELLLCILIIPSYFNIQQSLRLAQTYSMIFKHVLYADQLRIVIPYC</sequence>
<keyword evidence="1" id="KW-0175">Coiled coil</keyword>